<evidence type="ECO:0000256" key="4">
    <source>
        <dbReference type="ARBA" id="ARBA00022989"/>
    </source>
</evidence>
<feature type="domain" description="EamA" evidence="7">
    <location>
        <begin position="269"/>
        <end position="410"/>
    </location>
</feature>
<evidence type="ECO:0000256" key="2">
    <source>
        <dbReference type="ARBA" id="ARBA00022475"/>
    </source>
</evidence>
<proteinExistence type="predicted"/>
<feature type="domain" description="EamA" evidence="7">
    <location>
        <begin position="199"/>
        <end position="260"/>
    </location>
</feature>
<protein>
    <recommendedName>
        <fullName evidence="7">EamA domain-containing protein</fullName>
    </recommendedName>
</protein>
<name>A0AB34JQR3_PRYPA</name>
<dbReference type="SUPFAM" id="SSF103481">
    <property type="entry name" value="Multidrug resistance efflux transporter EmrE"/>
    <property type="match status" value="2"/>
</dbReference>
<dbReference type="InterPro" id="IPR051258">
    <property type="entry name" value="Diverse_Substrate_Transporter"/>
</dbReference>
<evidence type="ECO:0000256" key="1">
    <source>
        <dbReference type="ARBA" id="ARBA00004651"/>
    </source>
</evidence>
<keyword evidence="9" id="KW-1185">Reference proteome</keyword>
<evidence type="ECO:0000256" key="6">
    <source>
        <dbReference type="SAM" id="MobiDB-lite"/>
    </source>
</evidence>
<gene>
    <name evidence="8" type="ORF">AB1Y20_018018</name>
</gene>
<keyword evidence="4" id="KW-1133">Transmembrane helix</keyword>
<evidence type="ECO:0000259" key="7">
    <source>
        <dbReference type="Pfam" id="PF00892"/>
    </source>
</evidence>
<dbReference type="Pfam" id="PF00892">
    <property type="entry name" value="EamA"/>
    <property type="match status" value="2"/>
</dbReference>
<keyword evidence="2" id="KW-1003">Cell membrane</keyword>
<evidence type="ECO:0000313" key="9">
    <source>
        <dbReference type="Proteomes" id="UP001515480"/>
    </source>
</evidence>
<keyword evidence="5" id="KW-0472">Membrane</keyword>
<evidence type="ECO:0000256" key="5">
    <source>
        <dbReference type="ARBA" id="ARBA00023136"/>
    </source>
</evidence>
<dbReference type="GO" id="GO:0005886">
    <property type="term" value="C:plasma membrane"/>
    <property type="evidence" value="ECO:0007669"/>
    <property type="project" value="UniProtKB-SubCell"/>
</dbReference>
<dbReference type="InterPro" id="IPR037185">
    <property type="entry name" value="EmrE-like"/>
</dbReference>
<evidence type="ECO:0000313" key="8">
    <source>
        <dbReference type="EMBL" id="KAL1523058.1"/>
    </source>
</evidence>
<dbReference type="PANTHER" id="PTHR42920:SF5">
    <property type="entry name" value="EAMA DOMAIN-CONTAINING PROTEIN"/>
    <property type="match status" value="1"/>
</dbReference>
<reference evidence="8 9" key="1">
    <citation type="journal article" date="2024" name="Science">
        <title>Giant polyketide synthase enzymes in the biosynthesis of giant marine polyether toxins.</title>
        <authorList>
            <person name="Fallon T.R."/>
            <person name="Shende V.V."/>
            <person name="Wierzbicki I.H."/>
            <person name="Pendleton A.L."/>
            <person name="Watervoot N.F."/>
            <person name="Auber R.P."/>
            <person name="Gonzalez D.J."/>
            <person name="Wisecaver J.H."/>
            <person name="Moore B.S."/>
        </authorList>
    </citation>
    <scope>NUCLEOTIDE SEQUENCE [LARGE SCALE GENOMIC DNA]</scope>
    <source>
        <strain evidence="8 9">12B1</strain>
    </source>
</reference>
<dbReference type="InterPro" id="IPR000620">
    <property type="entry name" value="EamA_dom"/>
</dbReference>
<keyword evidence="3" id="KW-0812">Transmembrane</keyword>
<comment type="caution">
    <text evidence="8">The sequence shown here is derived from an EMBL/GenBank/DDBJ whole genome shotgun (WGS) entry which is preliminary data.</text>
</comment>
<feature type="region of interest" description="Disordered" evidence="6">
    <location>
        <begin position="154"/>
        <end position="180"/>
    </location>
</feature>
<dbReference type="AlphaFoldDB" id="A0AB34JQR3"/>
<feature type="region of interest" description="Disordered" evidence="6">
    <location>
        <begin position="414"/>
        <end position="438"/>
    </location>
</feature>
<dbReference type="PANTHER" id="PTHR42920">
    <property type="entry name" value="OS03G0707200 PROTEIN-RELATED"/>
    <property type="match status" value="1"/>
</dbReference>
<dbReference type="Proteomes" id="UP001515480">
    <property type="component" value="Unassembled WGS sequence"/>
</dbReference>
<sequence length="438" mass="46433">MTVLDRLFSFICLNHELRDAYPAERHHRAKPPHRREMLGLAAALLIFTPGGLHPSPHAILLTVRCRHAAHMVHDTSDTDSIQRRQGDAVVRQDIGPKAFLALNAVTVIWGSQHAVIKDLVAACPPAAINAIRFTVAAALASPWLPGAPWSHPTTLPPPSEALAETPTAPTSASSGREVAPESDEVWATWRAGVELGGWMFAGYALQAFGLQFTTASRSAFLLYLNVKLVPLFALVFYGRRSDAKTWLSALIAFGGTTLLSYDGAPPNVGDAFSLAAAAASALFILRLEEASRAHEPAALNAATLACSAAFCVAWACADLATLDPQIASSIPSRLADLAPELLYLSVVTTAVANWLQTYGQAEVRAQDAAVIYSLDPVYGAAFSWVLLNERLGIQGFAGAALVLLAVTISNTTPNGSAVEGRKPPTSGNLPHKSDSSPI</sequence>
<comment type="subcellular location">
    <subcellularLocation>
        <location evidence="1">Cell membrane</location>
        <topology evidence="1">Multi-pass membrane protein</topology>
    </subcellularLocation>
</comment>
<accession>A0AB34JQR3</accession>
<organism evidence="8 9">
    <name type="scientific">Prymnesium parvum</name>
    <name type="common">Toxic golden alga</name>
    <dbReference type="NCBI Taxonomy" id="97485"/>
    <lineage>
        <taxon>Eukaryota</taxon>
        <taxon>Haptista</taxon>
        <taxon>Haptophyta</taxon>
        <taxon>Prymnesiophyceae</taxon>
        <taxon>Prymnesiales</taxon>
        <taxon>Prymnesiaceae</taxon>
        <taxon>Prymnesium</taxon>
    </lineage>
</organism>
<dbReference type="EMBL" id="JBGBPQ010000006">
    <property type="protein sequence ID" value="KAL1523058.1"/>
    <property type="molecule type" value="Genomic_DNA"/>
</dbReference>
<evidence type="ECO:0000256" key="3">
    <source>
        <dbReference type="ARBA" id="ARBA00022692"/>
    </source>
</evidence>